<keyword evidence="1 3" id="KW-0547">Nucleotide-binding</keyword>
<dbReference type="InterPro" id="IPR027417">
    <property type="entry name" value="P-loop_NTPase"/>
</dbReference>
<reference evidence="5" key="2">
    <citation type="journal article" date="2021" name="Microorganisms">
        <title>Extensive Genome Exploration of Clostridium botulinum Group III Field Strains.</title>
        <authorList>
            <person name="Fillo S."/>
            <person name="Giordani F."/>
            <person name="Tonon E."/>
            <person name="Drigo I."/>
            <person name="Anselmo A."/>
            <person name="Fortunato A."/>
            <person name="Lista F."/>
            <person name="Bano L."/>
        </authorList>
    </citation>
    <scope>NUCLEOTIDE SEQUENCE</scope>
    <source>
        <strain evidence="5">IZSVe-TV_9877_3_12</strain>
    </source>
</reference>
<evidence type="ECO:0000256" key="1">
    <source>
        <dbReference type="ARBA" id="ARBA00022741"/>
    </source>
</evidence>
<feature type="binding site" evidence="3">
    <location>
        <begin position="144"/>
        <end position="151"/>
    </location>
    <ligand>
        <name>ATP</name>
        <dbReference type="ChEBI" id="CHEBI:30616"/>
    </ligand>
</feature>
<proteinExistence type="predicted"/>
<dbReference type="RefSeq" id="WP_198091459.1">
    <property type="nucleotide sequence ID" value="NZ_JAAMYB010000015.1"/>
</dbReference>
<dbReference type="PANTHER" id="PTHR22683">
    <property type="entry name" value="SPORULATION PROTEIN RELATED"/>
    <property type="match status" value="1"/>
</dbReference>
<organism evidence="5 6">
    <name type="scientific">Clostridium botulinum C</name>
    <dbReference type="NCBI Taxonomy" id="36828"/>
    <lineage>
        <taxon>Bacteria</taxon>
        <taxon>Bacillati</taxon>
        <taxon>Bacillota</taxon>
        <taxon>Clostridia</taxon>
        <taxon>Eubacteriales</taxon>
        <taxon>Clostridiaceae</taxon>
        <taxon>Clostridium</taxon>
    </lineage>
</organism>
<feature type="domain" description="FtsK" evidence="4">
    <location>
        <begin position="127"/>
        <end position="326"/>
    </location>
</feature>
<dbReference type="PROSITE" id="PS50901">
    <property type="entry name" value="FTSK"/>
    <property type="match status" value="1"/>
</dbReference>
<dbReference type="InterPro" id="IPR002543">
    <property type="entry name" value="FtsK_dom"/>
</dbReference>
<dbReference type="SUPFAM" id="SSF52540">
    <property type="entry name" value="P-loop containing nucleoside triphosphate hydrolases"/>
    <property type="match status" value="1"/>
</dbReference>
<comment type="caution">
    <text evidence="5">The sequence shown here is derived from an EMBL/GenBank/DDBJ whole genome shotgun (WGS) entry which is preliminary data.</text>
</comment>
<dbReference type="GO" id="GO:0005524">
    <property type="term" value="F:ATP binding"/>
    <property type="evidence" value="ECO:0007669"/>
    <property type="project" value="UniProtKB-UniRule"/>
</dbReference>
<gene>
    <name evidence="5" type="ORF">G8S53_10730</name>
</gene>
<dbReference type="EMBL" id="JAAMYB010000015">
    <property type="protein sequence ID" value="MCD3195751.1"/>
    <property type="molecule type" value="Genomic_DNA"/>
</dbReference>
<dbReference type="InterPro" id="IPR050206">
    <property type="entry name" value="FtsK/SpoIIIE/SftA"/>
</dbReference>
<dbReference type="Proteomes" id="UP000813637">
    <property type="component" value="Unassembled WGS sequence"/>
</dbReference>
<evidence type="ECO:0000256" key="2">
    <source>
        <dbReference type="ARBA" id="ARBA00022840"/>
    </source>
</evidence>
<dbReference type="AlphaFoldDB" id="A0A9Q3V9R7"/>
<name>A0A9Q3V9R7_CLOBO</name>
<sequence>MITEFATAGLIMYAWDKYKNRDIIKIKKEFNKLMEENKLQYIISSIEKTEIGYKFFIDIKGLGIDKLKKTKDILESYYNAVITIKQSTTNKSIAILDIITTVLNDNYKFEPIFVKPYELYLGKTYTMQDVIVSMKDLPHLLYSGINSSGKTYCLLTALTNLIHYYDNNSIEIFLSQISDKKDLRKFKNCTQCRGYAPTLEESYRMFEYLHNVMQKRISMFNSIKNKFIDTIFEWNETFPKKKMRFIYLAMDEFTAYMPDNLDSKEEKELKEKCLDLLIKLIQQCRCTGIYILTSLQRPDKESLPPRLKAQFNCRVSFKQTNIASSLVVCDSDKAFYLNPHREAIVIADDEYLIKTLYLDNDMIKNFIKDKIDLSHSNYFNKNLEKNNIKNTSEESIPPKIKTKSKIKLPCI</sequence>
<dbReference type="GO" id="GO:0003677">
    <property type="term" value="F:DNA binding"/>
    <property type="evidence" value="ECO:0007669"/>
    <property type="project" value="InterPro"/>
</dbReference>
<evidence type="ECO:0000256" key="3">
    <source>
        <dbReference type="PROSITE-ProRule" id="PRU00289"/>
    </source>
</evidence>
<keyword evidence="2 3" id="KW-0067">ATP-binding</keyword>
<dbReference type="Gene3D" id="3.40.50.300">
    <property type="entry name" value="P-loop containing nucleotide triphosphate hydrolases"/>
    <property type="match status" value="1"/>
</dbReference>
<evidence type="ECO:0000259" key="4">
    <source>
        <dbReference type="PROSITE" id="PS50901"/>
    </source>
</evidence>
<evidence type="ECO:0000313" key="5">
    <source>
        <dbReference type="EMBL" id="MCD3195751.1"/>
    </source>
</evidence>
<dbReference type="PANTHER" id="PTHR22683:SF41">
    <property type="entry name" value="DNA TRANSLOCASE FTSK"/>
    <property type="match status" value="1"/>
</dbReference>
<protein>
    <recommendedName>
        <fullName evidence="4">FtsK domain-containing protein</fullName>
    </recommendedName>
</protein>
<reference evidence="5" key="1">
    <citation type="submission" date="2020-02" db="EMBL/GenBank/DDBJ databases">
        <authorList>
            <person name="Fillo S."/>
            <person name="Giordani F."/>
            <person name="Tonon E."/>
            <person name="Drigo I."/>
            <person name="Anselmo A."/>
            <person name="Fortunato A."/>
            <person name="Bano L."/>
            <person name="Lista F."/>
        </authorList>
    </citation>
    <scope>NUCLEOTIDE SEQUENCE</scope>
    <source>
        <strain evidence="5">IZSVe-TV_9877_3_12</strain>
    </source>
</reference>
<dbReference type="GO" id="GO:0016020">
    <property type="term" value="C:membrane"/>
    <property type="evidence" value="ECO:0007669"/>
    <property type="project" value="UniProtKB-SubCell"/>
</dbReference>
<accession>A0A9Q3V9R7</accession>
<evidence type="ECO:0000313" key="6">
    <source>
        <dbReference type="Proteomes" id="UP000813637"/>
    </source>
</evidence>